<gene>
    <name evidence="6" type="ORF">GQR93_03615</name>
</gene>
<dbReference type="InterPro" id="IPR005046">
    <property type="entry name" value="DUF285"/>
</dbReference>
<evidence type="ECO:0000313" key="7">
    <source>
        <dbReference type="Proteomes" id="UP000465035"/>
    </source>
</evidence>
<feature type="domain" description="DUF5776" evidence="5">
    <location>
        <begin position="751"/>
        <end position="817"/>
    </location>
</feature>
<dbReference type="RefSeq" id="WP_003552354.1">
    <property type="nucleotide sequence ID" value="NZ_CABKOL010000106.1"/>
</dbReference>
<dbReference type="AlphaFoldDB" id="A0A6P1E2I4"/>
<evidence type="ECO:0000313" key="6">
    <source>
        <dbReference type="EMBL" id="QHB51367.1"/>
    </source>
</evidence>
<dbReference type="Pfam" id="PF06458">
    <property type="entry name" value="MucBP"/>
    <property type="match status" value="1"/>
</dbReference>
<feature type="domain" description="MucBP" evidence="4">
    <location>
        <begin position="467"/>
        <end position="537"/>
    </location>
</feature>
<feature type="region of interest" description="Disordered" evidence="2">
    <location>
        <begin position="539"/>
        <end position="591"/>
    </location>
</feature>
<evidence type="ECO:0000259" key="4">
    <source>
        <dbReference type="Pfam" id="PF06458"/>
    </source>
</evidence>
<dbReference type="Proteomes" id="UP000465035">
    <property type="component" value="Chromosome"/>
</dbReference>
<dbReference type="InterPro" id="IPR044081">
    <property type="entry name" value="DUF5776"/>
</dbReference>
<keyword evidence="3" id="KW-0472">Membrane</keyword>
<sequence length="821" mass="90208">MRTVLTFNWNNECLERFTDFFAQIVEGLIMNKKQNYLYTFVSALTIGISGYLYATDVLADADSPITQVANTNSQTDNLAGGGKVALDTPSVQANPIQQTQQVAAETGSGQIEDVKYSIDNGILTLNGGTLTSAHVYPWMGNTDITKVQITAPLFLEDSAPVGFLSEMTNLESITGMDNIDTSKATDMSSMFNGDFNLANLDVSNFDTSNVINMSWMFNDNQKLQTIDVTKFNTSKVNNMAGMFRATESLTDLNVSNFDTSKVTDMSYMFFQNMALKSLDVSNFNTSKVTNMSNMFGRNRLTTLNLANFDTSKVTDMDGMFTHSQVLTSLALPNFDTSKVTTMANMFAWDDVLTSLDLSSFDTSNVTDISRMFYDNDKLSILKLGNKTLNKGLDGSELPEHSSASKIPNSSPVRYATGPGWLAVDANNGGTVDNPQGKTVYDGYLANRPAETETYVWQQDSKPVAKQTVTVEYIDAATGKPIPGVEAKVITGFQGREYDVTGADSRPAISGYTWDGKTPTNAKGTYGDNAVVVQYVYRKNSTSSTPNTPSTTTGPSSPTISSQASSGSSSSKASTNSSTASSTNNSATNVPGYAATKGTVVYSIKKVGLYKTTDFTKNNRRSWYAKKPRINRPMFVVTGYARAANGKLRYQVRDVNHKSETKGQTGYITASRTFARPVYYATKHSMVTVINPRGVNAYRKASLTGKVKNYRQGTVLRVKGIVKHNLTTRYVLTNGDYITANRKLVNMGRHKQVKSVKTKRAIHHYSNVNFTKKIHSIAKNRTLKVYGYDYSHKNDVTKHGTLRHRVAGGYITANTKYVRAYQ</sequence>
<dbReference type="InterPro" id="IPR011889">
    <property type="entry name" value="Liste_lipo_26"/>
</dbReference>
<dbReference type="GeneID" id="69057443"/>
<accession>A0A6P1E2I4</accession>
<organism evidence="6 7">
    <name type="scientific">Lentilactobacillus hilgardii</name>
    <name type="common">Lactobacillus hilgardii</name>
    <dbReference type="NCBI Taxonomy" id="1588"/>
    <lineage>
        <taxon>Bacteria</taxon>
        <taxon>Bacillati</taxon>
        <taxon>Bacillota</taxon>
        <taxon>Bacilli</taxon>
        <taxon>Lactobacillales</taxon>
        <taxon>Lactobacillaceae</taxon>
        <taxon>Lentilactobacillus</taxon>
    </lineage>
</organism>
<dbReference type="InterPro" id="IPR009459">
    <property type="entry name" value="MucBP_dom"/>
</dbReference>
<keyword evidence="3" id="KW-1133">Transmembrane helix</keyword>
<feature type="compositionally biased region" description="Low complexity" evidence="2">
    <location>
        <begin position="540"/>
        <end position="588"/>
    </location>
</feature>
<dbReference type="Gene3D" id="3.10.20.320">
    <property type="entry name" value="Putative peptidoglycan bound protein (lpxtg motif)"/>
    <property type="match status" value="1"/>
</dbReference>
<dbReference type="SUPFAM" id="SSF52058">
    <property type="entry name" value="L domain-like"/>
    <property type="match status" value="1"/>
</dbReference>
<evidence type="ECO:0000256" key="1">
    <source>
        <dbReference type="ARBA" id="ARBA00022737"/>
    </source>
</evidence>
<name>A0A6P1E2I4_LENHI</name>
<dbReference type="InterPro" id="IPR032675">
    <property type="entry name" value="LRR_dom_sf"/>
</dbReference>
<dbReference type="Pfam" id="PF03382">
    <property type="entry name" value="DUF285"/>
    <property type="match status" value="2"/>
</dbReference>
<dbReference type="EMBL" id="CP047121">
    <property type="protein sequence ID" value="QHB51367.1"/>
    <property type="molecule type" value="Genomic_DNA"/>
</dbReference>
<keyword evidence="1" id="KW-0677">Repeat</keyword>
<feature type="transmembrane region" description="Helical" evidence="3">
    <location>
        <begin position="36"/>
        <end position="54"/>
    </location>
</feature>
<protein>
    <submittedName>
        <fullName evidence="6">BspA family leucine-rich repeat surface protein</fullName>
    </submittedName>
</protein>
<dbReference type="NCBIfam" id="TIGR02167">
    <property type="entry name" value="Liste_lipo_26"/>
    <property type="match status" value="7"/>
</dbReference>
<proteinExistence type="predicted"/>
<reference evidence="6 7" key="1">
    <citation type="submission" date="2019-12" db="EMBL/GenBank/DDBJ databases">
        <title>Lactobacillus hilgardii FLUB.</title>
        <authorList>
            <person name="Gustaw K."/>
        </authorList>
    </citation>
    <scope>NUCLEOTIDE SEQUENCE [LARGE SCALE GENOMIC DNA]</scope>
    <source>
        <strain evidence="6 7">FLUB</strain>
    </source>
</reference>
<evidence type="ECO:0000259" key="5">
    <source>
        <dbReference type="Pfam" id="PF19087"/>
    </source>
</evidence>
<dbReference type="Pfam" id="PF19087">
    <property type="entry name" value="DUF5776"/>
    <property type="match status" value="2"/>
</dbReference>
<feature type="domain" description="DUF5776" evidence="5">
    <location>
        <begin position="678"/>
        <end position="744"/>
    </location>
</feature>
<dbReference type="Gene3D" id="3.80.10.10">
    <property type="entry name" value="Ribonuclease Inhibitor"/>
    <property type="match status" value="1"/>
</dbReference>
<evidence type="ECO:0000256" key="2">
    <source>
        <dbReference type="SAM" id="MobiDB-lite"/>
    </source>
</evidence>
<evidence type="ECO:0000256" key="3">
    <source>
        <dbReference type="SAM" id="Phobius"/>
    </source>
</evidence>
<keyword evidence="3" id="KW-0812">Transmembrane</keyword>